<keyword evidence="2" id="KW-1185">Reference proteome</keyword>
<sequence>MVERIHAELGSRGLKVVAALRTAAEMLAWAMRDTTGLRLAESAMYNIREAFDGVVSGEQPAEGGPAVALAALDRYEDQVRHPENDNDTSLEELKLALRRELEKRERNSYRASQLIGYLERKAGIGPLSGFLDPVIEYGRLRNHAAGALHSSTAFADATELYERAIAWFVRMFTPPDTVVTAVRELAAEQWQGEDQIERLRSLASTPHHLRLFFTELRDPTWLLPLHAAGVITPPEPGAPWPPAGLTEHFAQAQPEELVSLLKLVLADVKKLRDPGQKLVAGFELIRTAVRLGAAGNVLVSDIYSAQPDDRNIRALAVGAVKQSEPTDDVVLKVGRVVLKGDPLDTDRYYYKVVLDQLKAGLTVDNSPARIGMLVAKVRAVAGHEQAKNS</sequence>
<accession>A0A1I6FJN9</accession>
<evidence type="ECO:0000313" key="2">
    <source>
        <dbReference type="Proteomes" id="UP000198583"/>
    </source>
</evidence>
<dbReference type="EMBL" id="FOYL01000029">
    <property type="protein sequence ID" value="SFR30150.1"/>
    <property type="molecule type" value="Genomic_DNA"/>
</dbReference>
<reference evidence="2" key="1">
    <citation type="submission" date="2016-10" db="EMBL/GenBank/DDBJ databases">
        <authorList>
            <person name="Varghese N."/>
            <person name="Submissions S."/>
        </authorList>
    </citation>
    <scope>NUCLEOTIDE SEQUENCE [LARGE SCALE GENOMIC DNA]</scope>
    <source>
        <strain evidence="2">DSM 44232</strain>
    </source>
</reference>
<proteinExistence type="predicted"/>
<gene>
    <name evidence="1" type="ORF">SAMN04488564_12925</name>
</gene>
<organism evidence="1 2">
    <name type="scientific">Lentzea waywayandensis</name>
    <dbReference type="NCBI Taxonomy" id="84724"/>
    <lineage>
        <taxon>Bacteria</taxon>
        <taxon>Bacillati</taxon>
        <taxon>Actinomycetota</taxon>
        <taxon>Actinomycetes</taxon>
        <taxon>Pseudonocardiales</taxon>
        <taxon>Pseudonocardiaceae</taxon>
        <taxon>Lentzea</taxon>
    </lineage>
</organism>
<name>A0A1I6FJN9_9PSEU</name>
<evidence type="ECO:0000313" key="1">
    <source>
        <dbReference type="EMBL" id="SFR30150.1"/>
    </source>
</evidence>
<dbReference type="AlphaFoldDB" id="A0A1I6FJN9"/>
<dbReference type="STRING" id="84724.SAMN04488564_12925"/>
<protein>
    <submittedName>
        <fullName evidence="1">Uncharacterized protein</fullName>
    </submittedName>
</protein>
<dbReference type="Proteomes" id="UP000198583">
    <property type="component" value="Unassembled WGS sequence"/>
</dbReference>